<sequence>MSDDELSTAGSVPPVQPAALERARQAVRAAADAEAAAEAEAAGRRSSRRRRRAAYGALAAAVAAGVTVAVVLTGGDPEPPAQARPEPSPVTRTGPLPDGGAASCAFAYSRETLAERAFAFDGTVTDIGAGSVTFDVHEWFRGGEEPAVTVAMADGAALADETSEWGPVYEVGTRLLVSGEPRWGGGPLDDPIVWTCGFTRYYDGTTAAFWRDVLG</sequence>
<dbReference type="EMBL" id="JACHMM010000001">
    <property type="protein sequence ID" value="MBB5789247.1"/>
    <property type="molecule type" value="Genomic_DNA"/>
</dbReference>
<keyword evidence="2" id="KW-0812">Transmembrane</keyword>
<evidence type="ECO:0000313" key="3">
    <source>
        <dbReference type="EMBL" id="MBB5789247.1"/>
    </source>
</evidence>
<feature type="transmembrane region" description="Helical" evidence="2">
    <location>
        <begin position="53"/>
        <end position="75"/>
    </location>
</feature>
<feature type="region of interest" description="Disordered" evidence="1">
    <location>
        <begin position="73"/>
        <end position="97"/>
    </location>
</feature>
<proteinExistence type="predicted"/>
<evidence type="ECO:0000256" key="1">
    <source>
        <dbReference type="SAM" id="MobiDB-lite"/>
    </source>
</evidence>
<reference evidence="3 4" key="1">
    <citation type="submission" date="2020-08" db="EMBL/GenBank/DDBJ databases">
        <title>Sequencing the genomes of 1000 actinobacteria strains.</title>
        <authorList>
            <person name="Klenk H.-P."/>
        </authorList>
    </citation>
    <scope>NUCLEOTIDE SEQUENCE [LARGE SCALE GENOMIC DNA]</scope>
    <source>
        <strain evidence="3 4">DSM 102122</strain>
    </source>
</reference>
<protein>
    <submittedName>
        <fullName evidence="3">Uncharacterized protein</fullName>
    </submittedName>
</protein>
<evidence type="ECO:0000313" key="4">
    <source>
        <dbReference type="Proteomes" id="UP000542813"/>
    </source>
</evidence>
<comment type="caution">
    <text evidence="3">The sequence shown here is derived from an EMBL/GenBank/DDBJ whole genome shotgun (WGS) entry which is preliminary data.</text>
</comment>
<organism evidence="3 4">
    <name type="scientific">Jiangella mangrovi</name>
    <dbReference type="NCBI Taxonomy" id="1524084"/>
    <lineage>
        <taxon>Bacteria</taxon>
        <taxon>Bacillati</taxon>
        <taxon>Actinomycetota</taxon>
        <taxon>Actinomycetes</taxon>
        <taxon>Jiangellales</taxon>
        <taxon>Jiangellaceae</taxon>
        <taxon>Jiangella</taxon>
    </lineage>
</organism>
<dbReference type="Proteomes" id="UP000542813">
    <property type="component" value="Unassembled WGS sequence"/>
</dbReference>
<evidence type="ECO:0000256" key="2">
    <source>
        <dbReference type="SAM" id="Phobius"/>
    </source>
</evidence>
<gene>
    <name evidence="3" type="ORF">HD601_003822</name>
</gene>
<feature type="region of interest" description="Disordered" evidence="1">
    <location>
        <begin position="1"/>
        <end position="49"/>
    </location>
</feature>
<name>A0A7W9GSR1_9ACTN</name>
<keyword evidence="2" id="KW-1133">Transmembrane helix</keyword>
<dbReference type="RefSeq" id="WP_184824485.1">
    <property type="nucleotide sequence ID" value="NZ_JACHMM010000001.1"/>
</dbReference>
<keyword evidence="2" id="KW-0472">Membrane</keyword>
<keyword evidence="4" id="KW-1185">Reference proteome</keyword>
<feature type="compositionally biased region" description="Pro residues" evidence="1">
    <location>
        <begin position="77"/>
        <end position="88"/>
    </location>
</feature>
<accession>A0A7W9GSR1</accession>
<dbReference type="AlphaFoldDB" id="A0A7W9GSR1"/>
<feature type="compositionally biased region" description="Low complexity" evidence="1">
    <location>
        <begin position="26"/>
        <end position="40"/>
    </location>
</feature>